<keyword evidence="5" id="KW-0808">Transferase</keyword>
<dbReference type="PROSITE" id="PS50089">
    <property type="entry name" value="ZF_RING_2"/>
    <property type="match status" value="1"/>
</dbReference>
<dbReference type="InterPro" id="IPR013083">
    <property type="entry name" value="Znf_RING/FYVE/PHD"/>
</dbReference>
<keyword evidence="12" id="KW-0687">Ribonucleoprotein</keyword>
<dbReference type="FunFam" id="1.20.120.1750:FF:000002">
    <property type="entry name" value="RBR-type E3 ubiquitin transferase"/>
    <property type="match status" value="1"/>
</dbReference>
<evidence type="ECO:0000256" key="10">
    <source>
        <dbReference type="ARBA" id="ARBA00022833"/>
    </source>
</evidence>
<keyword evidence="9" id="KW-0833">Ubl conjugation pathway</keyword>
<keyword evidence="10" id="KW-0862">Zinc</keyword>
<dbReference type="Proteomes" id="UP001201812">
    <property type="component" value="Unassembled WGS sequence"/>
</dbReference>
<dbReference type="EC" id="2.3.2.31" evidence="4"/>
<dbReference type="Gene3D" id="3.30.40.10">
    <property type="entry name" value="Zinc/RING finger domain, C3HC4 (zinc finger)"/>
    <property type="match status" value="1"/>
</dbReference>
<comment type="catalytic activity">
    <reaction evidence="1">
        <text>[E2 ubiquitin-conjugating enzyme]-S-ubiquitinyl-L-cysteine + [acceptor protein]-L-lysine = [E2 ubiquitin-conjugating enzyme]-L-cysteine + [acceptor protein]-N(6)-ubiquitinyl-L-lysine.</text>
        <dbReference type="EC" id="2.3.2.31"/>
    </reaction>
</comment>
<feature type="region of interest" description="Disordered" evidence="14">
    <location>
        <begin position="1"/>
        <end position="36"/>
    </location>
</feature>
<dbReference type="GO" id="GO:0016567">
    <property type="term" value="P:protein ubiquitination"/>
    <property type="evidence" value="ECO:0007669"/>
    <property type="project" value="InterPro"/>
</dbReference>
<evidence type="ECO:0000313" key="18">
    <source>
        <dbReference type="Proteomes" id="UP001201812"/>
    </source>
</evidence>
<evidence type="ECO:0000256" key="13">
    <source>
        <dbReference type="PROSITE-ProRule" id="PRU00175"/>
    </source>
</evidence>
<keyword evidence="7" id="KW-0677">Repeat</keyword>
<keyword evidence="11" id="KW-0689">Ribosomal protein</keyword>
<evidence type="ECO:0000256" key="1">
    <source>
        <dbReference type="ARBA" id="ARBA00001798"/>
    </source>
</evidence>
<comment type="caution">
    <text evidence="17">The sequence shown here is derived from an EMBL/GenBank/DDBJ whole genome shotgun (WGS) entry which is preliminary data.</text>
</comment>
<comment type="similarity">
    <text evidence="2">Belongs to the RBR family. Ariadne subfamily.</text>
</comment>
<proteinExistence type="inferred from homology"/>
<dbReference type="AlphaFoldDB" id="A0AAD4N4N8"/>
<feature type="compositionally biased region" description="Acidic residues" evidence="14">
    <location>
        <begin position="1"/>
        <end position="11"/>
    </location>
</feature>
<evidence type="ECO:0000256" key="4">
    <source>
        <dbReference type="ARBA" id="ARBA00012251"/>
    </source>
</evidence>
<evidence type="ECO:0000256" key="6">
    <source>
        <dbReference type="ARBA" id="ARBA00022723"/>
    </source>
</evidence>
<evidence type="ECO:0000256" key="2">
    <source>
        <dbReference type="ARBA" id="ARBA00005884"/>
    </source>
</evidence>
<dbReference type="FunFam" id="3.30.40.10:FF:000019">
    <property type="entry name" value="RBR-type E3 ubiquitin transferase"/>
    <property type="match status" value="1"/>
</dbReference>
<dbReference type="GO" id="GO:0005840">
    <property type="term" value="C:ribosome"/>
    <property type="evidence" value="ECO:0007669"/>
    <property type="project" value="UniProtKB-KW"/>
</dbReference>
<dbReference type="InterPro" id="IPR002867">
    <property type="entry name" value="IBR_dom"/>
</dbReference>
<dbReference type="CDD" id="cd20356">
    <property type="entry name" value="Rcat_RBR_HHARI-like"/>
    <property type="match status" value="1"/>
</dbReference>
<evidence type="ECO:0000256" key="12">
    <source>
        <dbReference type="ARBA" id="ARBA00023274"/>
    </source>
</evidence>
<dbReference type="EMBL" id="JAKKPZ010000008">
    <property type="protein sequence ID" value="KAI1718047.1"/>
    <property type="molecule type" value="Genomic_DNA"/>
</dbReference>
<evidence type="ECO:0000313" key="17">
    <source>
        <dbReference type="EMBL" id="KAI1718047.1"/>
    </source>
</evidence>
<gene>
    <name evidence="17" type="ORF">DdX_06461</name>
</gene>
<dbReference type="FunFam" id="6.10.250.3450:FF:000001">
    <property type="entry name" value="60S ribosomal protein L35"/>
    <property type="match status" value="1"/>
</dbReference>
<sequence length="558" mass="64813">MRHSNDDDESDSLVYSDAGGDFYNDEGGSTSSDQDIDEAGILDNATVATNSNSQALKAGQEDCQIFTEAELREEMNKTTIDTSAIIRYSPSICRTLLHYFKWNKETLLEKFYETQNADKLFRNARLLEPDKPLKTTSRAQQCKICFNTRQLTGLQCGHLFCRECWAGYLSCKIVDEGCPYVSCPQHKCDFILDDDKVLSLIDKEQVKLAYNRLVLNSYVESNSLLKWCPGTGCGLIVKVPHAESRPVKCNCGFTFCYQCSEHWHEPVSCPLLKRWLKKCSDDSETSNWLNANTKDCPQCKVTIEKDGGCNHMTCKNVSCRFEFCWMCLGPWAPHGSGWYSCNRYDDTAAKHARDEQEKSRAALQRYLHYYNRYSNHHNSLKLESKLYAQISTKMDHMQQHNFSWIETQFLRKAVDVLSECRCTLMYTYAFAYYLQQNNNTKIFEDNQQDLELATEQLSEFLERDLDAENLVTLKQKVQDKFRYVDQRREVLLKHCAEGYENNQWIFVRDNKKFRPLDLRPKKTRAMRLALTKHEQSLKTKKQLSRARKCPVRVYAVKA</sequence>
<evidence type="ECO:0000256" key="14">
    <source>
        <dbReference type="SAM" id="MobiDB-lite"/>
    </source>
</evidence>
<name>A0AAD4N4N8_9BILA</name>
<dbReference type="GO" id="GO:0008270">
    <property type="term" value="F:zinc ion binding"/>
    <property type="evidence" value="ECO:0007669"/>
    <property type="project" value="UniProtKB-KW"/>
</dbReference>
<dbReference type="Pfam" id="PF01485">
    <property type="entry name" value="IBR"/>
    <property type="match status" value="1"/>
</dbReference>
<feature type="domain" description="RING-type" evidence="16">
    <location>
        <begin position="138"/>
        <end position="345"/>
    </location>
</feature>
<organism evidence="17 18">
    <name type="scientific">Ditylenchus destructor</name>
    <dbReference type="NCBI Taxonomy" id="166010"/>
    <lineage>
        <taxon>Eukaryota</taxon>
        <taxon>Metazoa</taxon>
        <taxon>Ecdysozoa</taxon>
        <taxon>Nematoda</taxon>
        <taxon>Chromadorea</taxon>
        <taxon>Rhabditida</taxon>
        <taxon>Tylenchina</taxon>
        <taxon>Tylenchomorpha</taxon>
        <taxon>Sphaerularioidea</taxon>
        <taxon>Anguinidae</taxon>
        <taxon>Anguininae</taxon>
        <taxon>Ditylenchus</taxon>
    </lineage>
</organism>
<keyword evidence="18" id="KW-1185">Reference proteome</keyword>
<dbReference type="PANTHER" id="PTHR11685">
    <property type="entry name" value="RBR FAMILY RING FINGER AND IBR DOMAIN-CONTAINING"/>
    <property type="match status" value="1"/>
</dbReference>
<evidence type="ECO:0000256" key="3">
    <source>
        <dbReference type="ARBA" id="ARBA00009254"/>
    </source>
</evidence>
<accession>A0AAD4N4N8</accession>
<dbReference type="InterPro" id="IPR048962">
    <property type="entry name" value="ARIH1-like_UBL"/>
</dbReference>
<evidence type="ECO:0000259" key="15">
    <source>
        <dbReference type="PROSITE" id="PS50089"/>
    </source>
</evidence>
<dbReference type="SMART" id="SM00647">
    <property type="entry name" value="IBR"/>
    <property type="match status" value="2"/>
</dbReference>
<dbReference type="SUPFAM" id="SSF57850">
    <property type="entry name" value="RING/U-box"/>
    <property type="match status" value="3"/>
</dbReference>
<dbReference type="InterPro" id="IPR045840">
    <property type="entry name" value="Ariadne"/>
</dbReference>
<dbReference type="InterPro" id="IPR031127">
    <property type="entry name" value="E3_UB_ligase_RBR"/>
</dbReference>
<evidence type="ECO:0000256" key="7">
    <source>
        <dbReference type="ARBA" id="ARBA00022737"/>
    </source>
</evidence>
<evidence type="ECO:0000256" key="8">
    <source>
        <dbReference type="ARBA" id="ARBA00022771"/>
    </source>
</evidence>
<dbReference type="GO" id="GO:1990904">
    <property type="term" value="C:ribonucleoprotein complex"/>
    <property type="evidence" value="ECO:0007669"/>
    <property type="project" value="UniProtKB-KW"/>
</dbReference>
<dbReference type="Gene3D" id="1.20.120.1750">
    <property type="match status" value="1"/>
</dbReference>
<dbReference type="Gene3D" id="6.10.250.3450">
    <property type="match status" value="1"/>
</dbReference>
<protein>
    <recommendedName>
        <fullName evidence="4">RBR-type E3 ubiquitin transferase</fullName>
        <ecNumber evidence="4">2.3.2.31</ecNumber>
    </recommendedName>
</protein>
<dbReference type="InterPro" id="IPR044066">
    <property type="entry name" value="TRIAD_supradom"/>
</dbReference>
<keyword evidence="6" id="KW-0479">Metal-binding</keyword>
<reference evidence="17" key="1">
    <citation type="submission" date="2022-01" db="EMBL/GenBank/DDBJ databases">
        <title>Genome Sequence Resource for Two Populations of Ditylenchus destructor, the Migratory Endoparasitic Phytonematode.</title>
        <authorList>
            <person name="Zhang H."/>
            <person name="Lin R."/>
            <person name="Xie B."/>
        </authorList>
    </citation>
    <scope>NUCLEOTIDE SEQUENCE</scope>
    <source>
        <strain evidence="17">BazhouSP</strain>
    </source>
</reference>
<comment type="similarity">
    <text evidence="3">Belongs to the universal ribosomal protein uL29 family.</text>
</comment>
<dbReference type="Pfam" id="PF22191">
    <property type="entry name" value="IBR_1"/>
    <property type="match status" value="1"/>
</dbReference>
<evidence type="ECO:0000259" key="16">
    <source>
        <dbReference type="PROSITE" id="PS51873"/>
    </source>
</evidence>
<keyword evidence="8 13" id="KW-0863">Zinc-finger</keyword>
<dbReference type="PROSITE" id="PS51873">
    <property type="entry name" value="TRIAD"/>
    <property type="match status" value="1"/>
</dbReference>
<dbReference type="GO" id="GO:0061630">
    <property type="term" value="F:ubiquitin protein ligase activity"/>
    <property type="evidence" value="ECO:0007669"/>
    <property type="project" value="UniProtKB-EC"/>
</dbReference>
<dbReference type="Pfam" id="PF21235">
    <property type="entry name" value="UBA_ARI1"/>
    <property type="match status" value="1"/>
</dbReference>
<evidence type="ECO:0000256" key="5">
    <source>
        <dbReference type="ARBA" id="ARBA00022679"/>
    </source>
</evidence>
<feature type="domain" description="RING-type" evidence="15">
    <location>
        <begin position="142"/>
        <end position="187"/>
    </location>
</feature>
<evidence type="ECO:0000256" key="9">
    <source>
        <dbReference type="ARBA" id="ARBA00022786"/>
    </source>
</evidence>
<dbReference type="Pfam" id="PF19422">
    <property type="entry name" value="Ariadne"/>
    <property type="match status" value="1"/>
</dbReference>
<dbReference type="CDD" id="cd20343">
    <property type="entry name" value="BRcat_RBR_HHARI-like"/>
    <property type="match status" value="1"/>
</dbReference>
<dbReference type="InterPro" id="IPR001841">
    <property type="entry name" value="Znf_RING"/>
</dbReference>
<evidence type="ECO:0000256" key="11">
    <source>
        <dbReference type="ARBA" id="ARBA00022980"/>
    </source>
</evidence>